<feature type="region of interest" description="Disordered" evidence="1">
    <location>
        <begin position="247"/>
        <end position="347"/>
    </location>
</feature>
<feature type="compositionally biased region" description="Low complexity" evidence="1">
    <location>
        <begin position="281"/>
        <end position="304"/>
    </location>
</feature>
<proteinExistence type="predicted"/>
<evidence type="ECO:0000313" key="2">
    <source>
        <dbReference type="EMBL" id="KAF7353243.1"/>
    </source>
</evidence>
<feature type="compositionally biased region" description="Low complexity" evidence="1">
    <location>
        <begin position="93"/>
        <end position="125"/>
    </location>
</feature>
<dbReference type="Proteomes" id="UP000623467">
    <property type="component" value="Unassembled WGS sequence"/>
</dbReference>
<organism evidence="2 3">
    <name type="scientific">Mycena sanguinolenta</name>
    <dbReference type="NCBI Taxonomy" id="230812"/>
    <lineage>
        <taxon>Eukaryota</taxon>
        <taxon>Fungi</taxon>
        <taxon>Dikarya</taxon>
        <taxon>Basidiomycota</taxon>
        <taxon>Agaricomycotina</taxon>
        <taxon>Agaricomycetes</taxon>
        <taxon>Agaricomycetidae</taxon>
        <taxon>Agaricales</taxon>
        <taxon>Marasmiineae</taxon>
        <taxon>Mycenaceae</taxon>
        <taxon>Mycena</taxon>
    </lineage>
</organism>
<name>A0A8H6Y4Q6_9AGAR</name>
<dbReference type="AlphaFoldDB" id="A0A8H6Y4Q6"/>
<evidence type="ECO:0000256" key="1">
    <source>
        <dbReference type="SAM" id="MobiDB-lite"/>
    </source>
</evidence>
<feature type="region of interest" description="Disordered" evidence="1">
    <location>
        <begin position="85"/>
        <end position="133"/>
    </location>
</feature>
<gene>
    <name evidence="2" type="ORF">MSAN_01512100</name>
</gene>
<sequence>MSASALPAAVRRPADCRSAAFPRPAAAPTQQTDDTPYNTTATVFVFVGDLSPLVARTFVVPFGRVSSFWERVCAGFPLGGVGVGSSSAGGGARASPGSGASARPACAARPGARHPNPNANPNANAVGGTTPALLEGTKHGASAGFGCRALQPLPLRPAGERESVRTAVEARIRPVRLRVVMFGESYGGANGSSCPKAYRNAFHSSPSKGMSSAMYMYIPARTALTAVRTPHFTDEALKMQRGGKVPMRGAYEVPAPPSTATRTSTSRLLPFSSETHQLRASISSHSSGLGSSSTGTGTEGGTRTPHPNQPYAYARGSSLAAERGRGEGGVRRGSSASSNPTRGYGSRAFAAGTTRSLPAFQANRYQGHVPHPLISRPGEAWLCQHQQQQGGGYRFDAVGDLKGMARWQVRIWRRRSCLAP</sequence>
<reference evidence="2" key="1">
    <citation type="submission" date="2020-05" db="EMBL/GenBank/DDBJ databases">
        <title>Mycena genomes resolve the evolution of fungal bioluminescence.</title>
        <authorList>
            <person name="Tsai I.J."/>
        </authorList>
    </citation>
    <scope>NUCLEOTIDE SEQUENCE</scope>
    <source>
        <strain evidence="2">160909Yilan</strain>
    </source>
</reference>
<evidence type="ECO:0000313" key="3">
    <source>
        <dbReference type="Proteomes" id="UP000623467"/>
    </source>
</evidence>
<feature type="compositionally biased region" description="Low complexity" evidence="1">
    <location>
        <begin position="258"/>
        <end position="270"/>
    </location>
</feature>
<keyword evidence="3" id="KW-1185">Reference proteome</keyword>
<dbReference type="EMBL" id="JACAZH010000012">
    <property type="protein sequence ID" value="KAF7353243.1"/>
    <property type="molecule type" value="Genomic_DNA"/>
</dbReference>
<comment type="caution">
    <text evidence="2">The sequence shown here is derived from an EMBL/GenBank/DDBJ whole genome shotgun (WGS) entry which is preliminary data.</text>
</comment>
<accession>A0A8H6Y4Q6</accession>
<dbReference type="OrthoDB" id="446113at2759"/>
<protein>
    <submittedName>
        <fullName evidence="2">Uncharacterized protein</fullName>
    </submittedName>
</protein>